<gene>
    <name evidence="1" type="ORF">XOC_0757</name>
</gene>
<dbReference type="EMBL" id="CP003057">
    <property type="protein sequence ID" value="AEQ94965.1"/>
    <property type="molecule type" value="Genomic_DNA"/>
</dbReference>
<evidence type="ECO:0000313" key="1">
    <source>
        <dbReference type="EMBL" id="AEQ94965.1"/>
    </source>
</evidence>
<organism evidence="1 2">
    <name type="scientific">Xanthomonas oryzae pv. oryzicola (strain BLS256)</name>
    <dbReference type="NCBI Taxonomy" id="383407"/>
    <lineage>
        <taxon>Bacteria</taxon>
        <taxon>Pseudomonadati</taxon>
        <taxon>Pseudomonadota</taxon>
        <taxon>Gammaproteobacteria</taxon>
        <taxon>Lysobacterales</taxon>
        <taxon>Lysobacteraceae</taxon>
        <taxon>Xanthomonas</taxon>
    </lineage>
</organism>
<reference evidence="1 2" key="1">
    <citation type="journal article" date="2011" name="J. Bacteriol.">
        <title>Two new complete genome sequences offer insight into host and tissue specificity of plant pathogenic Xanthomonas spp.</title>
        <authorList>
            <person name="Bogdanove A.J."/>
            <person name="Koebnik R."/>
            <person name="Lu H."/>
            <person name="Furutani A."/>
            <person name="Angiuoli S.V."/>
            <person name="Patil P.B."/>
            <person name="Van Sluys M.A."/>
            <person name="Ryan R.P."/>
            <person name="Meyer D.F."/>
            <person name="Han S.W."/>
            <person name="Aparna G."/>
            <person name="Rajaram M."/>
            <person name="Delcher A.L."/>
            <person name="Phillippy A.M."/>
            <person name="Puiu D."/>
            <person name="Schatz M.C."/>
            <person name="Shumway M."/>
            <person name="Sommer D.D."/>
            <person name="Trapnell C."/>
            <person name="Benahmed F."/>
            <person name="Dimitrov G."/>
            <person name="Madupu R."/>
            <person name="Radune D."/>
            <person name="Sullivan S."/>
            <person name="Jha G."/>
            <person name="Ishihara H."/>
            <person name="Lee S.W."/>
            <person name="Pandey A."/>
            <person name="Sharma V."/>
            <person name="Sriariyanun M."/>
            <person name="Szurek B."/>
            <person name="Vera-Cruz C.M."/>
            <person name="Dorman K.S."/>
            <person name="Ronald P.C."/>
            <person name="Verdier V."/>
            <person name="Dow J.M."/>
            <person name="Sonti R.V."/>
            <person name="Tsuge S."/>
            <person name="Brendel V.P."/>
            <person name="Rabinowicz P.D."/>
            <person name="Leach J.E."/>
            <person name="White F.F."/>
            <person name="Salzberg S.L."/>
        </authorList>
    </citation>
    <scope>NUCLEOTIDE SEQUENCE [LARGE SCALE GENOMIC DNA]</scope>
    <source>
        <strain evidence="1 2">BLS256</strain>
    </source>
</reference>
<name>G7TCH7_XANOB</name>
<dbReference type="KEGG" id="xor:XOC_0757"/>
<evidence type="ECO:0000313" key="2">
    <source>
        <dbReference type="Proteomes" id="UP000008851"/>
    </source>
</evidence>
<dbReference type="AlphaFoldDB" id="G7TCH7"/>
<sequence length="45" mass="4912">MRSSHALAHVIAVDAVCARTLRALGSGIDATARLHEHHAHYRCVH</sequence>
<accession>G7TCH7</accession>
<dbReference type="Proteomes" id="UP000008851">
    <property type="component" value="Chromosome"/>
</dbReference>
<dbReference type="HOGENOM" id="CLU_3207001_0_0_6"/>
<proteinExistence type="predicted"/>
<protein>
    <submittedName>
        <fullName evidence="1">Uncharacterized protein</fullName>
    </submittedName>
</protein>